<dbReference type="InterPro" id="IPR051454">
    <property type="entry name" value="RNA/ubiquinone_mod_enzymes"/>
</dbReference>
<reference key="1">
    <citation type="submission" date="2017-08" db="EMBL/GenBank/DDBJ databases">
        <title>A dynamic microbial community with high functional redundancy inhabits the cold, oxic subseafloor aquifer.</title>
        <authorList>
            <person name="Tully B.J."/>
            <person name="Wheat C.G."/>
            <person name="Glazer B.T."/>
            <person name="Huber J.A."/>
        </authorList>
    </citation>
    <scope>NUCLEOTIDE SEQUENCE [LARGE SCALE GENOMIC DNA]</scope>
</reference>
<dbReference type="EMBL" id="NVUS01000024">
    <property type="protein sequence ID" value="PCI98069.1"/>
    <property type="molecule type" value="Genomic_DNA"/>
</dbReference>
<name>A0A2A4YU86_9PROT</name>
<evidence type="ECO:0000313" key="1">
    <source>
        <dbReference type="EMBL" id="PCI98069.1"/>
    </source>
</evidence>
<dbReference type="NCBIfam" id="NF011991">
    <property type="entry name" value="PRK15447.1"/>
    <property type="match status" value="1"/>
</dbReference>
<accession>A0A2A4YU86</accession>
<dbReference type="PANTHER" id="PTHR30217:SF11">
    <property type="entry name" value="UBIQUINONE BIOSYNTHESIS PROTEIN UBIV"/>
    <property type="match status" value="1"/>
</dbReference>
<gene>
    <name evidence="1" type="ORF">COB13_14375</name>
</gene>
<sequence>MEINMSSKLTIGPILFHWSADKKLDFYKKIADETDVHTVYLGEVICSKRAVFFDQHYEQVADKLKRAGKKVVYSTLSEVLIKRDRKIIQDFCSMAEDEEIEVNDASALLHISGQAHRLGPMMNVYNEDSLKYLASKGAYHASLPCELPRQSIKVMATQAAQVGVSLEMQIFGRMPLALSARCYHARAHKLSKDSCQFVCEQDSDGMVLKTLDNKEFLAINGIQTLSYNFMNLAHELPELEQLGIEYFRLSPHSNDMITTARVFNQLIKQEISAQEALVQIRATGISEPFANGFFHQKAGHQWVINRN</sequence>
<proteinExistence type="predicted"/>
<dbReference type="Pfam" id="PF01136">
    <property type="entry name" value="Peptidase_U32"/>
    <property type="match status" value="1"/>
</dbReference>
<dbReference type="PANTHER" id="PTHR30217">
    <property type="entry name" value="PEPTIDASE U32 FAMILY"/>
    <property type="match status" value="1"/>
</dbReference>
<comment type="caution">
    <text evidence="1">The sequence shown here is derived from an EMBL/GenBank/DDBJ whole genome shotgun (WGS) entry which is preliminary data.</text>
</comment>
<dbReference type="InterPro" id="IPR001539">
    <property type="entry name" value="Peptidase_U32"/>
</dbReference>
<dbReference type="AlphaFoldDB" id="A0A2A4YU86"/>
<reference evidence="1" key="2">
    <citation type="journal article" date="2018" name="ISME J.">
        <title>A dynamic microbial community with high functional redundancy inhabits the cold, oxic subseafloor aquifer.</title>
        <authorList>
            <person name="Tully B.J."/>
            <person name="Wheat C.G."/>
            <person name="Glazer B.T."/>
            <person name="Huber J.A."/>
        </authorList>
    </citation>
    <scope>NUCLEOTIDE SEQUENCE</scope>
    <source>
        <strain evidence="1">NORP83</strain>
    </source>
</reference>
<protein>
    <submittedName>
        <fullName evidence="1">U32 family peptidase</fullName>
    </submittedName>
</protein>
<organism evidence="1">
    <name type="scientific">OCS116 cluster bacterium</name>
    <dbReference type="NCBI Taxonomy" id="2030921"/>
    <lineage>
        <taxon>Bacteria</taxon>
        <taxon>Pseudomonadati</taxon>
        <taxon>Pseudomonadota</taxon>
        <taxon>Alphaproteobacteria</taxon>
        <taxon>OCS116 cluster</taxon>
    </lineage>
</organism>